<evidence type="ECO:0000256" key="5">
    <source>
        <dbReference type="SAM" id="MobiDB-lite"/>
    </source>
</evidence>
<evidence type="ECO:0000256" key="4">
    <source>
        <dbReference type="RuleBase" id="RU000499"/>
    </source>
</evidence>
<evidence type="ECO:0000256" key="2">
    <source>
        <dbReference type="ARBA" id="ARBA00022559"/>
    </source>
</evidence>
<evidence type="ECO:0000313" key="6">
    <source>
        <dbReference type="EMBL" id="WNM60263.1"/>
    </source>
</evidence>
<dbReference type="Gene3D" id="3.40.30.10">
    <property type="entry name" value="Glutaredoxin"/>
    <property type="match status" value="1"/>
</dbReference>
<accession>A0AA96GEB2</accession>
<dbReference type="PROSITE" id="PS51355">
    <property type="entry name" value="GLUTATHIONE_PEROXID_3"/>
    <property type="match status" value="1"/>
</dbReference>
<dbReference type="FunFam" id="3.40.30.10:FF:000010">
    <property type="entry name" value="Glutathione peroxidase"/>
    <property type="match status" value="1"/>
</dbReference>
<dbReference type="InterPro" id="IPR029759">
    <property type="entry name" value="GPX_AS"/>
</dbReference>
<protein>
    <recommendedName>
        <fullName evidence="4">Glutathione peroxidase</fullName>
    </recommendedName>
</protein>
<reference evidence="6 7" key="1">
    <citation type="submission" date="2023-01" db="EMBL/GenBank/DDBJ databases">
        <title>Cultivation and genomic characterization of new, ubiquitous marine nitrite-oxidizing bacteria from the Nitrospirales.</title>
        <authorList>
            <person name="Mueller A.J."/>
            <person name="Daebeler A."/>
            <person name="Herbold C.W."/>
            <person name="Kirkegaard R.H."/>
            <person name="Daims H."/>
        </authorList>
    </citation>
    <scope>NUCLEOTIDE SEQUENCE [LARGE SCALE GENOMIC DNA]</scope>
    <source>
        <strain evidence="6 7">DK</strain>
    </source>
</reference>
<name>A0AA96GEB2_9BACT</name>
<dbReference type="CDD" id="cd00340">
    <property type="entry name" value="GSH_Peroxidase"/>
    <property type="match status" value="1"/>
</dbReference>
<dbReference type="PANTHER" id="PTHR11592">
    <property type="entry name" value="GLUTATHIONE PEROXIDASE"/>
    <property type="match status" value="1"/>
</dbReference>
<dbReference type="InterPro" id="IPR036249">
    <property type="entry name" value="Thioredoxin-like_sf"/>
</dbReference>
<sequence>MPYSNSFAPRYALLASLSGLIAFGGCGQDYTTSLGEAVANEPPPQVSPSDQQSSTFDITKTKRAAQLYDFTMEDIENKPRSLNEFKGQVVMIVNTASFCGNTPQYAGLQTLYERYRDQGFTILAFPANDFGKQEPGDNKEIAEFCYTKYSLEFPLFSKITVLGEQKHPLYRYLTEDTNFKGEITWNFQKFLINRKGTVIARYDPRQKPLSPAIVNDIENTLQSS</sequence>
<dbReference type="Proteomes" id="UP001302494">
    <property type="component" value="Chromosome"/>
</dbReference>
<dbReference type="GO" id="GO:0004601">
    <property type="term" value="F:peroxidase activity"/>
    <property type="evidence" value="ECO:0007669"/>
    <property type="project" value="UniProtKB-KW"/>
</dbReference>
<keyword evidence="2 4" id="KW-0575">Peroxidase</keyword>
<dbReference type="AlphaFoldDB" id="A0AA96GEB2"/>
<dbReference type="PANTHER" id="PTHR11592:SF78">
    <property type="entry name" value="GLUTATHIONE PEROXIDASE"/>
    <property type="match status" value="1"/>
</dbReference>
<dbReference type="GO" id="GO:0034599">
    <property type="term" value="P:cellular response to oxidative stress"/>
    <property type="evidence" value="ECO:0007669"/>
    <property type="project" value="TreeGrafter"/>
</dbReference>
<comment type="similarity">
    <text evidence="1 4">Belongs to the glutathione peroxidase family.</text>
</comment>
<dbReference type="KEGG" id="nneo:PQG83_10855"/>
<feature type="region of interest" description="Disordered" evidence="5">
    <location>
        <begin position="34"/>
        <end position="56"/>
    </location>
</feature>
<dbReference type="Pfam" id="PF00255">
    <property type="entry name" value="GSHPx"/>
    <property type="match status" value="1"/>
</dbReference>
<gene>
    <name evidence="6" type="ORF">PQG83_10855</name>
</gene>
<dbReference type="PRINTS" id="PR01011">
    <property type="entry name" value="GLUTPROXDASE"/>
</dbReference>
<dbReference type="EMBL" id="CP116968">
    <property type="protein sequence ID" value="WNM60263.1"/>
    <property type="molecule type" value="Genomic_DNA"/>
</dbReference>
<evidence type="ECO:0000313" key="7">
    <source>
        <dbReference type="Proteomes" id="UP001302494"/>
    </source>
</evidence>
<evidence type="ECO:0000256" key="1">
    <source>
        <dbReference type="ARBA" id="ARBA00006926"/>
    </source>
</evidence>
<dbReference type="PROSITE" id="PS00460">
    <property type="entry name" value="GLUTATHIONE_PEROXID_1"/>
    <property type="match status" value="1"/>
</dbReference>
<dbReference type="SUPFAM" id="SSF52833">
    <property type="entry name" value="Thioredoxin-like"/>
    <property type="match status" value="1"/>
</dbReference>
<dbReference type="RefSeq" id="WP_312740771.1">
    <property type="nucleotide sequence ID" value="NZ_CP116968.1"/>
</dbReference>
<dbReference type="InterPro" id="IPR000889">
    <property type="entry name" value="Glutathione_peroxidase"/>
</dbReference>
<keyword evidence="3 4" id="KW-0560">Oxidoreductase</keyword>
<keyword evidence="7" id="KW-1185">Reference proteome</keyword>
<evidence type="ECO:0000256" key="3">
    <source>
        <dbReference type="ARBA" id="ARBA00023002"/>
    </source>
</evidence>
<organism evidence="6 7">
    <name type="scientific">Candidatus Nitrospira neomarina</name>
    <dbReference type="NCBI Taxonomy" id="3020899"/>
    <lineage>
        <taxon>Bacteria</taxon>
        <taxon>Pseudomonadati</taxon>
        <taxon>Nitrospirota</taxon>
        <taxon>Nitrospiria</taxon>
        <taxon>Nitrospirales</taxon>
        <taxon>Nitrospiraceae</taxon>
        <taxon>Nitrospira</taxon>
    </lineage>
</organism>
<proteinExistence type="inferred from homology"/>